<accession>A0A0F3MCB4</accession>
<gene>
    <name evidence="3" type="ORF">GILLIAM_02287</name>
    <name evidence="2" type="ORF">OTSGILL_0789</name>
</gene>
<dbReference type="Proteomes" id="UP000244959">
    <property type="component" value="Chromosome I"/>
</dbReference>
<reference evidence="2 4" key="1">
    <citation type="submission" date="2015-02" db="EMBL/GenBank/DDBJ databases">
        <title>Genome Sequencing of Rickettsiales.</title>
        <authorList>
            <person name="Daugherty S.C."/>
            <person name="Su Q."/>
            <person name="Abolude K."/>
            <person name="Beier-Sexton M."/>
            <person name="Carlyon J.A."/>
            <person name="Carter R."/>
            <person name="Day N.P."/>
            <person name="Dumler S.J."/>
            <person name="Dyachenko V."/>
            <person name="Godinez A."/>
            <person name="Kurtti T.J."/>
            <person name="Lichay M."/>
            <person name="Mullins K.E."/>
            <person name="Ott S."/>
            <person name="Pappas-Brown V."/>
            <person name="Paris D.H."/>
            <person name="Patel P."/>
            <person name="Richards A.L."/>
            <person name="Sadzewicz L."/>
            <person name="Sears K."/>
            <person name="Seidman D."/>
            <person name="Sengamalay N."/>
            <person name="Stenos J."/>
            <person name="Tallon L.J."/>
            <person name="Vincent G."/>
            <person name="Fraser C.M."/>
            <person name="Munderloh U."/>
            <person name="Dunning-Hotopp J.C."/>
        </authorList>
    </citation>
    <scope>NUCLEOTIDE SEQUENCE [LARGE SCALE GENOMIC DNA]</scope>
    <source>
        <strain evidence="2 4">Gilliam</strain>
    </source>
</reference>
<dbReference type="InterPro" id="IPR002622">
    <property type="entry name" value="Transposase_14"/>
</dbReference>
<evidence type="ECO:0000313" key="3">
    <source>
        <dbReference type="EMBL" id="SPR11407.1"/>
    </source>
</evidence>
<name>A0A0F3MCB4_ORITS</name>
<sequence>MTQYSNAYQCERSERLGVSKSSIQRALKRLNITYKKSFKTSECKKEERLKSHNKIKR</sequence>
<evidence type="ECO:0000313" key="2">
    <source>
        <dbReference type="EMBL" id="KJV53428.1"/>
    </source>
</evidence>
<evidence type="ECO:0000313" key="5">
    <source>
        <dbReference type="Proteomes" id="UP000244959"/>
    </source>
</evidence>
<reference evidence="5" key="3">
    <citation type="submission" date="2018-03" db="EMBL/GenBank/DDBJ databases">
        <authorList>
            <person name="Batty M. E."/>
            <person name="Batty M E."/>
        </authorList>
    </citation>
    <scope>NUCLEOTIDE SEQUENCE [LARGE SCALE GENOMIC DNA]</scope>
    <source>
        <strain evidence="5">Gilliam</strain>
    </source>
</reference>
<dbReference type="EMBL" id="LS398551">
    <property type="protein sequence ID" value="SPR11407.1"/>
    <property type="molecule type" value="Genomic_DNA"/>
</dbReference>
<evidence type="ECO:0000259" key="1">
    <source>
        <dbReference type="Pfam" id="PF01710"/>
    </source>
</evidence>
<reference evidence="3" key="2">
    <citation type="submission" date="2018-03" db="EMBL/GenBank/DDBJ databases">
        <authorList>
            <person name="Keele B.F."/>
        </authorList>
    </citation>
    <scope>NUCLEOTIDE SEQUENCE [LARGE SCALE GENOMIC DNA]</scope>
    <source>
        <strain evidence="3">Gilliam</strain>
    </source>
</reference>
<feature type="domain" description="Transposase Synechocystis PCC 6803" evidence="1">
    <location>
        <begin position="3"/>
        <end position="47"/>
    </location>
</feature>
<dbReference type="Proteomes" id="UP000033769">
    <property type="component" value="Unassembled WGS sequence"/>
</dbReference>
<dbReference type="PATRIC" id="fig|1359184.3.peg.3182"/>
<keyword evidence="5" id="KW-1185">Reference proteome</keyword>
<dbReference type="EMBL" id="LANO01000008">
    <property type="protein sequence ID" value="KJV53428.1"/>
    <property type="molecule type" value="Genomic_DNA"/>
</dbReference>
<dbReference type="RefSeq" id="WP_082304001.1">
    <property type="nucleotide sequence ID" value="NZ_LS398551.1"/>
</dbReference>
<protein>
    <submittedName>
        <fullName evidence="2 3">Transposase</fullName>
    </submittedName>
</protein>
<organism evidence="2 4">
    <name type="scientific">Orientia tsutsugamushi str. Gilliam</name>
    <dbReference type="NCBI Taxonomy" id="1359184"/>
    <lineage>
        <taxon>Bacteria</taxon>
        <taxon>Pseudomonadati</taxon>
        <taxon>Pseudomonadota</taxon>
        <taxon>Alphaproteobacteria</taxon>
        <taxon>Rickettsiales</taxon>
        <taxon>Rickettsiaceae</taxon>
        <taxon>Rickettsieae</taxon>
        <taxon>Orientia</taxon>
    </lineage>
</organism>
<dbReference type="AlphaFoldDB" id="A0A0F3MCB4"/>
<proteinExistence type="predicted"/>
<dbReference type="Pfam" id="PF01710">
    <property type="entry name" value="HTH_Tnp_IS630"/>
    <property type="match status" value="1"/>
</dbReference>
<evidence type="ECO:0000313" key="4">
    <source>
        <dbReference type="Proteomes" id="UP000033769"/>
    </source>
</evidence>